<name>A0A1Y6CA71_9PROT</name>
<dbReference type="STRING" id="560819.SAMN05428998_11853"/>
<dbReference type="PROSITE" id="PS50977">
    <property type="entry name" value="HTH_TETR_2"/>
    <property type="match status" value="1"/>
</dbReference>
<reference evidence="6 7" key="1">
    <citation type="submission" date="2017-04" db="EMBL/GenBank/DDBJ databases">
        <authorList>
            <person name="Afonso C.L."/>
            <person name="Miller P.J."/>
            <person name="Scott M.A."/>
            <person name="Spackman E."/>
            <person name="Goraichik I."/>
            <person name="Dimitrov K.M."/>
            <person name="Suarez D.L."/>
            <person name="Swayne D.E."/>
        </authorList>
    </citation>
    <scope>NUCLEOTIDE SEQUENCE [LARGE SCALE GENOMIC DNA]</scope>
    <source>
        <strain evidence="6 7">USBA 355</strain>
    </source>
</reference>
<dbReference type="Gene3D" id="1.10.357.10">
    <property type="entry name" value="Tetracycline Repressor, domain 2"/>
    <property type="match status" value="1"/>
</dbReference>
<feature type="domain" description="HTH tetR-type" evidence="5">
    <location>
        <begin position="10"/>
        <end position="70"/>
    </location>
</feature>
<keyword evidence="7" id="KW-1185">Reference proteome</keyword>
<keyword evidence="3" id="KW-0804">Transcription</keyword>
<sequence>MSGLREKQKAERQRRLVRAAAAHFREAGFEKTRIEEIAATAELSAGTVYNYYRHKGELLIAVVAMEVHEVLAAGEPLVQHPPETAESAINALIDTYLDHALVYLSKDNWRHAMAAAIAQPDAVLARRYTELDARLADQVRRLLDSLQQRGAVRADLDTIAFGKMIFNNTNQLFTEYVKEEGQELAELKAGLRAQHAALCRLIA</sequence>
<protein>
    <submittedName>
        <fullName evidence="6">Transcriptional regulator, TetR family</fullName>
    </submittedName>
</protein>
<dbReference type="SUPFAM" id="SSF48498">
    <property type="entry name" value="Tetracyclin repressor-like, C-terminal domain"/>
    <property type="match status" value="1"/>
</dbReference>
<dbReference type="PANTHER" id="PTHR30055:SF234">
    <property type="entry name" value="HTH-TYPE TRANSCRIPTIONAL REGULATOR BETI"/>
    <property type="match status" value="1"/>
</dbReference>
<accession>A0A1Y6CA71</accession>
<evidence type="ECO:0000313" key="7">
    <source>
        <dbReference type="Proteomes" id="UP000192917"/>
    </source>
</evidence>
<dbReference type="InterPro" id="IPR036271">
    <property type="entry name" value="Tet_transcr_reg_TetR-rel_C_sf"/>
</dbReference>
<dbReference type="InterPro" id="IPR050109">
    <property type="entry name" value="HTH-type_TetR-like_transc_reg"/>
</dbReference>
<evidence type="ECO:0000256" key="1">
    <source>
        <dbReference type="ARBA" id="ARBA00023015"/>
    </source>
</evidence>
<organism evidence="6 7">
    <name type="scientific">Tistlia consotensis USBA 355</name>
    <dbReference type="NCBI Taxonomy" id="560819"/>
    <lineage>
        <taxon>Bacteria</taxon>
        <taxon>Pseudomonadati</taxon>
        <taxon>Pseudomonadota</taxon>
        <taxon>Alphaproteobacteria</taxon>
        <taxon>Rhodospirillales</taxon>
        <taxon>Rhodovibrionaceae</taxon>
        <taxon>Tistlia</taxon>
    </lineage>
</organism>
<dbReference type="Proteomes" id="UP000192917">
    <property type="component" value="Unassembled WGS sequence"/>
</dbReference>
<evidence type="ECO:0000313" key="6">
    <source>
        <dbReference type="EMBL" id="SMF51571.1"/>
    </source>
</evidence>
<dbReference type="GO" id="GO:0000976">
    <property type="term" value="F:transcription cis-regulatory region binding"/>
    <property type="evidence" value="ECO:0007669"/>
    <property type="project" value="TreeGrafter"/>
</dbReference>
<dbReference type="Pfam" id="PF00440">
    <property type="entry name" value="TetR_N"/>
    <property type="match status" value="1"/>
</dbReference>
<dbReference type="AlphaFoldDB" id="A0A1Y6CA71"/>
<keyword evidence="2 4" id="KW-0238">DNA-binding</keyword>
<evidence type="ECO:0000256" key="2">
    <source>
        <dbReference type="ARBA" id="ARBA00023125"/>
    </source>
</evidence>
<evidence type="ECO:0000256" key="4">
    <source>
        <dbReference type="PROSITE-ProRule" id="PRU00335"/>
    </source>
</evidence>
<dbReference type="PRINTS" id="PR00455">
    <property type="entry name" value="HTHTETR"/>
</dbReference>
<evidence type="ECO:0000256" key="3">
    <source>
        <dbReference type="ARBA" id="ARBA00023163"/>
    </source>
</evidence>
<dbReference type="PANTHER" id="PTHR30055">
    <property type="entry name" value="HTH-TYPE TRANSCRIPTIONAL REGULATOR RUTR"/>
    <property type="match status" value="1"/>
</dbReference>
<dbReference type="RefSeq" id="WP_085124429.1">
    <property type="nucleotide sequence ID" value="NZ_FWZX01000018.1"/>
</dbReference>
<feature type="DNA-binding region" description="H-T-H motif" evidence="4">
    <location>
        <begin position="33"/>
        <end position="52"/>
    </location>
</feature>
<dbReference type="GO" id="GO:0003700">
    <property type="term" value="F:DNA-binding transcription factor activity"/>
    <property type="evidence" value="ECO:0007669"/>
    <property type="project" value="TreeGrafter"/>
</dbReference>
<proteinExistence type="predicted"/>
<dbReference type="SUPFAM" id="SSF46689">
    <property type="entry name" value="Homeodomain-like"/>
    <property type="match status" value="1"/>
</dbReference>
<evidence type="ECO:0000259" key="5">
    <source>
        <dbReference type="PROSITE" id="PS50977"/>
    </source>
</evidence>
<dbReference type="InterPro" id="IPR009057">
    <property type="entry name" value="Homeodomain-like_sf"/>
</dbReference>
<dbReference type="EMBL" id="FWZX01000018">
    <property type="protein sequence ID" value="SMF51571.1"/>
    <property type="molecule type" value="Genomic_DNA"/>
</dbReference>
<dbReference type="InterPro" id="IPR001647">
    <property type="entry name" value="HTH_TetR"/>
</dbReference>
<keyword evidence="1" id="KW-0805">Transcription regulation</keyword>
<gene>
    <name evidence="6" type="ORF">SAMN05428998_11853</name>
</gene>